<dbReference type="PROSITE" id="PS00138">
    <property type="entry name" value="SUBTILASE_SER"/>
    <property type="match status" value="1"/>
</dbReference>
<evidence type="ECO:0000256" key="3">
    <source>
        <dbReference type="ARBA" id="ARBA00022801"/>
    </source>
</evidence>
<dbReference type="InterPro" id="IPR015500">
    <property type="entry name" value="Peptidase_S8_subtilisin-rel"/>
</dbReference>
<dbReference type="Gene3D" id="3.40.50.200">
    <property type="entry name" value="Peptidase S8/S53 domain"/>
    <property type="match status" value="1"/>
</dbReference>
<dbReference type="PROSITE" id="PS51892">
    <property type="entry name" value="SUBTILASE"/>
    <property type="match status" value="1"/>
</dbReference>
<dbReference type="Pfam" id="PF00082">
    <property type="entry name" value="Peptidase_S8"/>
    <property type="match status" value="1"/>
</dbReference>
<feature type="active site" description="Charge relay system" evidence="5 7">
    <location>
        <position position="198"/>
    </location>
</feature>
<dbReference type="Gene3D" id="2.10.25.10">
    <property type="entry name" value="Laminin"/>
    <property type="match status" value="1"/>
</dbReference>
<evidence type="ECO:0000256" key="5">
    <source>
        <dbReference type="PIRSR" id="PIRSR615500-1"/>
    </source>
</evidence>
<dbReference type="PROSITE" id="PS01186">
    <property type="entry name" value="EGF_2"/>
    <property type="match status" value="1"/>
</dbReference>
<name>A0AAW2ZGA2_9EUKA</name>
<dbReference type="EMBL" id="JAOPGA020001439">
    <property type="protein sequence ID" value="KAL0488465.1"/>
    <property type="molecule type" value="Genomic_DNA"/>
</dbReference>
<dbReference type="PRINTS" id="PR00723">
    <property type="entry name" value="SUBTILISIN"/>
</dbReference>
<dbReference type="InterPro" id="IPR000742">
    <property type="entry name" value="EGF"/>
</dbReference>
<keyword evidence="6" id="KW-1015">Disulfide bond</keyword>
<evidence type="ECO:0000256" key="6">
    <source>
        <dbReference type="PROSITE-ProRule" id="PRU00076"/>
    </source>
</evidence>
<keyword evidence="2 7" id="KW-0645">Protease</keyword>
<evidence type="ECO:0000259" key="9">
    <source>
        <dbReference type="PROSITE" id="PS50026"/>
    </source>
</evidence>
<feature type="active site" description="Charge relay system" evidence="5 7">
    <location>
        <position position="370"/>
    </location>
</feature>
<sequence>MFVDKGPKDRIDYSSAISDISQEAIARRRKQMGRTDVFDETDLPVHEAYIQKTLEVLNINYNNVRTRSRILNAISIKISDETQLSVLANLPFIKFIDVVTTFKKTPSRETSPAPKTRSTQQSTLNYGISEPQLQQINAIQAHQQGLNGTGVIVAVLDCGFRLDHVAFKNLNIINTFNFINNNTNVDNGPNDPDNQRYHGTYTLSTIGGMDPVNGFYGPAFASKYLLAKTEYVATETIVEEDYYMSGVEWAERNGAQVLSASLGYTGWWRPEEIDGKSAITTRAVNWATDRGVVCVTSAGNEGLKGIKVPADAFNSIAVGAIYLNGTIARFSSRGPSYDGRIKPEVVALGVSTQCADPKTNNKYAPVSGTSLSTPLVAGAAALLLQSHPNWTVAQVKEALTATADNAYSPNNVVGWGLIDIIKANSYQVSTNLTFCNCSSHGTCVQGRGCVCYLGWEGTACENYVCDPTSCFRGFCQRDGSCICYLAWTGDKCDSYTGVYPNSAVSTGISWLLFIGVFTLLFLLQQLGHRVE</sequence>
<evidence type="ECO:0000256" key="4">
    <source>
        <dbReference type="ARBA" id="ARBA00022825"/>
    </source>
</evidence>
<feature type="disulfide bond" evidence="6">
    <location>
        <begin position="451"/>
        <end position="460"/>
    </location>
</feature>
<reference evidence="10 11" key="1">
    <citation type="submission" date="2024-03" db="EMBL/GenBank/DDBJ databases">
        <title>The Acrasis kona genome and developmental transcriptomes reveal deep origins of eukaryotic multicellular pathways.</title>
        <authorList>
            <person name="Sheikh S."/>
            <person name="Fu C.-J."/>
            <person name="Brown M.W."/>
            <person name="Baldauf S.L."/>
        </authorList>
    </citation>
    <scope>NUCLEOTIDE SEQUENCE [LARGE SCALE GENOMIC DNA]</scope>
    <source>
        <strain evidence="10 11">ATCC MYA-3509</strain>
    </source>
</reference>
<dbReference type="AlphaFoldDB" id="A0AAW2ZGA2"/>
<feature type="transmembrane region" description="Helical" evidence="8">
    <location>
        <begin position="503"/>
        <end position="523"/>
    </location>
</feature>
<dbReference type="PANTHER" id="PTHR43806:SF67">
    <property type="entry name" value="EGF-LIKE DOMAIN-CONTAINING PROTEIN"/>
    <property type="match status" value="1"/>
</dbReference>
<feature type="domain" description="EGF-like" evidence="9">
    <location>
        <begin position="431"/>
        <end position="461"/>
    </location>
</feature>
<keyword evidence="8" id="KW-0812">Transmembrane</keyword>
<keyword evidence="4 7" id="KW-0720">Serine protease</keyword>
<dbReference type="InterPro" id="IPR000209">
    <property type="entry name" value="Peptidase_S8/S53_dom"/>
</dbReference>
<keyword evidence="8" id="KW-0472">Membrane</keyword>
<dbReference type="InterPro" id="IPR023828">
    <property type="entry name" value="Peptidase_S8_Ser-AS"/>
</dbReference>
<evidence type="ECO:0000256" key="8">
    <source>
        <dbReference type="SAM" id="Phobius"/>
    </source>
</evidence>
<keyword evidence="8" id="KW-1133">Transmembrane helix</keyword>
<dbReference type="PROSITE" id="PS50026">
    <property type="entry name" value="EGF_3"/>
    <property type="match status" value="1"/>
</dbReference>
<dbReference type="InterPro" id="IPR050131">
    <property type="entry name" value="Peptidase_S8_subtilisin-like"/>
</dbReference>
<accession>A0AAW2ZGA2</accession>
<keyword evidence="3 7" id="KW-0378">Hydrolase</keyword>
<organism evidence="10 11">
    <name type="scientific">Acrasis kona</name>
    <dbReference type="NCBI Taxonomy" id="1008807"/>
    <lineage>
        <taxon>Eukaryota</taxon>
        <taxon>Discoba</taxon>
        <taxon>Heterolobosea</taxon>
        <taxon>Tetramitia</taxon>
        <taxon>Eutetramitia</taxon>
        <taxon>Acrasidae</taxon>
        <taxon>Acrasis</taxon>
    </lineage>
</organism>
<dbReference type="Proteomes" id="UP001431209">
    <property type="component" value="Unassembled WGS sequence"/>
</dbReference>
<dbReference type="InterPro" id="IPR036852">
    <property type="entry name" value="Peptidase_S8/S53_dom_sf"/>
</dbReference>
<evidence type="ECO:0000256" key="2">
    <source>
        <dbReference type="ARBA" id="ARBA00022670"/>
    </source>
</evidence>
<dbReference type="PROSITE" id="PS00022">
    <property type="entry name" value="EGF_1"/>
    <property type="match status" value="1"/>
</dbReference>
<protein>
    <recommendedName>
        <fullName evidence="9">EGF-like domain-containing protein</fullName>
    </recommendedName>
</protein>
<evidence type="ECO:0000313" key="10">
    <source>
        <dbReference type="EMBL" id="KAL0488465.1"/>
    </source>
</evidence>
<keyword evidence="6" id="KW-0245">EGF-like domain</keyword>
<evidence type="ECO:0000256" key="1">
    <source>
        <dbReference type="ARBA" id="ARBA00011073"/>
    </source>
</evidence>
<comment type="caution">
    <text evidence="6">Lacks conserved residue(s) required for the propagation of feature annotation.</text>
</comment>
<dbReference type="PANTHER" id="PTHR43806">
    <property type="entry name" value="PEPTIDASE S8"/>
    <property type="match status" value="1"/>
</dbReference>
<feature type="active site" description="Charge relay system" evidence="5 7">
    <location>
        <position position="157"/>
    </location>
</feature>
<evidence type="ECO:0000256" key="7">
    <source>
        <dbReference type="PROSITE-ProRule" id="PRU01240"/>
    </source>
</evidence>
<comment type="caution">
    <text evidence="10">The sequence shown here is derived from an EMBL/GenBank/DDBJ whole genome shotgun (WGS) entry which is preliminary data.</text>
</comment>
<keyword evidence="11" id="KW-1185">Reference proteome</keyword>
<dbReference type="GO" id="GO:0006508">
    <property type="term" value="P:proteolysis"/>
    <property type="evidence" value="ECO:0007669"/>
    <property type="project" value="UniProtKB-KW"/>
</dbReference>
<dbReference type="GO" id="GO:0004252">
    <property type="term" value="F:serine-type endopeptidase activity"/>
    <property type="evidence" value="ECO:0007669"/>
    <property type="project" value="UniProtKB-UniRule"/>
</dbReference>
<gene>
    <name evidence="10" type="ORF">AKO1_015622</name>
</gene>
<comment type="similarity">
    <text evidence="1 7">Belongs to the peptidase S8 family.</text>
</comment>
<dbReference type="SUPFAM" id="SSF52743">
    <property type="entry name" value="Subtilisin-like"/>
    <property type="match status" value="1"/>
</dbReference>
<evidence type="ECO:0000313" key="11">
    <source>
        <dbReference type="Proteomes" id="UP001431209"/>
    </source>
</evidence>
<proteinExistence type="inferred from homology"/>